<protein>
    <submittedName>
        <fullName evidence="10">General substrate transporter</fullName>
    </submittedName>
</protein>
<dbReference type="PANTHER" id="PTHR48022:SF28">
    <property type="entry name" value="MAJOR FACILITATOR SUPERFAMILY (MFS) PROFILE DOMAIN-CONTAINING PROTEIN-RELATED"/>
    <property type="match status" value="1"/>
</dbReference>
<dbReference type="Gene3D" id="1.20.1250.20">
    <property type="entry name" value="MFS general substrate transporter like domains"/>
    <property type="match status" value="1"/>
</dbReference>
<evidence type="ECO:0000256" key="2">
    <source>
        <dbReference type="ARBA" id="ARBA00010992"/>
    </source>
</evidence>
<dbReference type="Pfam" id="PF00083">
    <property type="entry name" value="Sugar_tr"/>
    <property type="match status" value="1"/>
</dbReference>
<feature type="transmembrane region" description="Helical" evidence="8">
    <location>
        <begin position="268"/>
        <end position="290"/>
    </location>
</feature>
<evidence type="ECO:0000256" key="8">
    <source>
        <dbReference type="SAM" id="Phobius"/>
    </source>
</evidence>
<feature type="transmembrane region" description="Helical" evidence="8">
    <location>
        <begin position="53"/>
        <end position="76"/>
    </location>
</feature>
<evidence type="ECO:0000256" key="6">
    <source>
        <dbReference type="ARBA" id="ARBA00023136"/>
    </source>
</evidence>
<feature type="transmembrane region" description="Helical" evidence="8">
    <location>
        <begin position="363"/>
        <end position="387"/>
    </location>
</feature>
<organism evidence="10 11">
    <name type="scientific">Aspergillus keveii</name>
    <dbReference type="NCBI Taxonomy" id="714993"/>
    <lineage>
        <taxon>Eukaryota</taxon>
        <taxon>Fungi</taxon>
        <taxon>Dikarya</taxon>
        <taxon>Ascomycota</taxon>
        <taxon>Pezizomycotina</taxon>
        <taxon>Eurotiomycetes</taxon>
        <taxon>Eurotiomycetidae</taxon>
        <taxon>Eurotiales</taxon>
        <taxon>Aspergillaceae</taxon>
        <taxon>Aspergillus</taxon>
        <taxon>Aspergillus subgen. Nidulantes</taxon>
    </lineage>
</organism>
<sequence length="506" mass="55366">MGLGTLEGNRLVAAVTFATGSGFLLFGYDQGVFGGLIENRSFRETFSNPSSVMIGQITATYDLGCFFGAIACMALGDHFGRRVSIGLGCIILTVGAILQTVSYHSAQMIIGRFIAGIGNGINTTAIPVWQSEMSKPSHRGRLIVLQLALNQVGNVTAQWLNFGLGFIDHHSVSWRFPLAFQIFYAFLAASALPWLPDSPRWLIQRNRDAEARIVLARLHNKGSTPDDPEITALHHATVQAVHHELELSTTLSWCALLTKDRLHTRRRVLLGAGTQFMQQWGGINAIVYYLPVTFASLHVSRTMSLILSCCNAMNLLFSTCAGAAVIDSLGRKKLMLFGAAGQCICFALVAGSLGAGTETWSKVAIAFVFAFFTIFGLTWIAIPWMYPAEVNTQQWRNRGAGIATATNWICNYAVVLATPVAIEKIAWRYYLVYAALNFVFVSVVWVFYVETAGLSLEGVDELFERMGGSNSGIGRVELKNLGVQLHSEVKEDKEGSSSEWVEGRKV</sequence>
<evidence type="ECO:0000256" key="7">
    <source>
        <dbReference type="RuleBase" id="RU003346"/>
    </source>
</evidence>
<dbReference type="InterPro" id="IPR003663">
    <property type="entry name" value="Sugar/inositol_transpt"/>
</dbReference>
<proteinExistence type="inferred from homology"/>
<feature type="transmembrane region" description="Helical" evidence="8">
    <location>
        <begin position="83"/>
        <end position="103"/>
    </location>
</feature>
<dbReference type="InterPro" id="IPR020846">
    <property type="entry name" value="MFS_dom"/>
</dbReference>
<dbReference type="PRINTS" id="PR00171">
    <property type="entry name" value="SUGRTRNSPORT"/>
</dbReference>
<gene>
    <name evidence="10" type="ORF">BJX66DRAFT_329028</name>
</gene>
<dbReference type="InterPro" id="IPR005828">
    <property type="entry name" value="MFS_sugar_transport-like"/>
</dbReference>
<dbReference type="Proteomes" id="UP001610563">
    <property type="component" value="Unassembled WGS sequence"/>
</dbReference>
<reference evidence="10 11" key="1">
    <citation type="submission" date="2024-07" db="EMBL/GenBank/DDBJ databases">
        <title>Section-level genome sequencing and comparative genomics of Aspergillus sections Usti and Cavernicolus.</title>
        <authorList>
            <consortium name="Lawrence Berkeley National Laboratory"/>
            <person name="Nybo J.L."/>
            <person name="Vesth T.C."/>
            <person name="Theobald S."/>
            <person name="Frisvad J.C."/>
            <person name="Larsen T.O."/>
            <person name="Kjaerboelling I."/>
            <person name="Rothschild-Mancinelli K."/>
            <person name="Lyhne E.K."/>
            <person name="Kogle M.E."/>
            <person name="Barry K."/>
            <person name="Clum A."/>
            <person name="Na H."/>
            <person name="Ledsgaard L."/>
            <person name="Lin J."/>
            <person name="Lipzen A."/>
            <person name="Kuo A."/>
            <person name="Riley R."/>
            <person name="Mondo S."/>
            <person name="Labutti K."/>
            <person name="Haridas S."/>
            <person name="Pangalinan J."/>
            <person name="Salamov A.A."/>
            <person name="Simmons B.A."/>
            <person name="Magnuson J.K."/>
            <person name="Chen J."/>
            <person name="Drula E."/>
            <person name="Henrissat B."/>
            <person name="Wiebenga A."/>
            <person name="Lubbers R.J."/>
            <person name="Gomes A.C."/>
            <person name="Makela M.R."/>
            <person name="Stajich J."/>
            <person name="Grigoriev I.V."/>
            <person name="Mortensen U.H."/>
            <person name="De Vries R.P."/>
            <person name="Baker S.E."/>
            <person name="Andersen M.R."/>
        </authorList>
    </citation>
    <scope>NUCLEOTIDE SEQUENCE [LARGE SCALE GENOMIC DNA]</scope>
    <source>
        <strain evidence="10 11">CBS 209.92</strain>
    </source>
</reference>
<feature type="transmembrane region" description="Helical" evidence="8">
    <location>
        <begin position="302"/>
        <end position="327"/>
    </location>
</feature>
<keyword evidence="3 7" id="KW-0813">Transport</keyword>
<feature type="transmembrane region" description="Helical" evidence="8">
    <location>
        <begin position="399"/>
        <end position="422"/>
    </location>
</feature>
<dbReference type="EMBL" id="JBFTWV010000133">
    <property type="protein sequence ID" value="KAL2785829.1"/>
    <property type="molecule type" value="Genomic_DNA"/>
</dbReference>
<accession>A0ABR4FRE8</accession>
<evidence type="ECO:0000256" key="3">
    <source>
        <dbReference type="ARBA" id="ARBA00022448"/>
    </source>
</evidence>
<comment type="subcellular location">
    <subcellularLocation>
        <location evidence="1">Membrane</location>
        <topology evidence="1">Multi-pass membrane protein</topology>
    </subcellularLocation>
</comment>
<feature type="transmembrane region" description="Helical" evidence="8">
    <location>
        <begin position="334"/>
        <end position="357"/>
    </location>
</feature>
<dbReference type="PROSITE" id="PS00216">
    <property type="entry name" value="SUGAR_TRANSPORT_1"/>
    <property type="match status" value="1"/>
</dbReference>
<dbReference type="PANTHER" id="PTHR48022">
    <property type="entry name" value="PLASTIDIC GLUCOSE TRANSPORTER 4"/>
    <property type="match status" value="1"/>
</dbReference>
<keyword evidence="5 8" id="KW-1133">Transmembrane helix</keyword>
<comment type="caution">
    <text evidence="10">The sequence shown here is derived from an EMBL/GenBank/DDBJ whole genome shotgun (WGS) entry which is preliminary data.</text>
</comment>
<evidence type="ECO:0000259" key="9">
    <source>
        <dbReference type="PROSITE" id="PS50850"/>
    </source>
</evidence>
<evidence type="ECO:0000256" key="5">
    <source>
        <dbReference type="ARBA" id="ARBA00022989"/>
    </source>
</evidence>
<keyword evidence="4 8" id="KW-0812">Transmembrane</keyword>
<feature type="domain" description="Major facilitator superfamily (MFS) profile" evidence="9">
    <location>
        <begin position="15"/>
        <end position="452"/>
    </location>
</feature>
<feature type="transmembrane region" description="Helical" evidence="8">
    <location>
        <begin position="428"/>
        <end position="448"/>
    </location>
</feature>
<evidence type="ECO:0000313" key="11">
    <source>
        <dbReference type="Proteomes" id="UP001610563"/>
    </source>
</evidence>
<evidence type="ECO:0000256" key="4">
    <source>
        <dbReference type="ARBA" id="ARBA00022692"/>
    </source>
</evidence>
<keyword evidence="6 8" id="KW-0472">Membrane</keyword>
<dbReference type="InterPro" id="IPR036259">
    <property type="entry name" value="MFS_trans_sf"/>
</dbReference>
<evidence type="ECO:0000256" key="1">
    <source>
        <dbReference type="ARBA" id="ARBA00004141"/>
    </source>
</evidence>
<evidence type="ECO:0000313" key="10">
    <source>
        <dbReference type="EMBL" id="KAL2785829.1"/>
    </source>
</evidence>
<dbReference type="PROSITE" id="PS50850">
    <property type="entry name" value="MFS"/>
    <property type="match status" value="1"/>
</dbReference>
<dbReference type="SUPFAM" id="SSF103473">
    <property type="entry name" value="MFS general substrate transporter"/>
    <property type="match status" value="1"/>
</dbReference>
<feature type="transmembrane region" description="Helical" evidence="8">
    <location>
        <begin position="12"/>
        <end position="33"/>
    </location>
</feature>
<dbReference type="InterPro" id="IPR050360">
    <property type="entry name" value="MFS_Sugar_Transporters"/>
</dbReference>
<name>A0ABR4FRE8_9EURO</name>
<dbReference type="NCBIfam" id="TIGR00879">
    <property type="entry name" value="SP"/>
    <property type="match status" value="1"/>
</dbReference>
<dbReference type="InterPro" id="IPR005829">
    <property type="entry name" value="Sugar_transporter_CS"/>
</dbReference>
<comment type="similarity">
    <text evidence="2 7">Belongs to the major facilitator superfamily. Sugar transporter (TC 2.A.1.1) family.</text>
</comment>
<keyword evidence="11" id="KW-1185">Reference proteome</keyword>